<dbReference type="EMBL" id="CAJOBO010000088">
    <property type="protein sequence ID" value="CAF4125407.1"/>
    <property type="molecule type" value="Genomic_DNA"/>
</dbReference>
<evidence type="ECO:0000256" key="1">
    <source>
        <dbReference type="SAM" id="Phobius"/>
    </source>
</evidence>
<feature type="transmembrane region" description="Helical" evidence="1">
    <location>
        <begin position="188"/>
        <end position="209"/>
    </location>
</feature>
<feature type="transmembrane region" description="Helical" evidence="1">
    <location>
        <begin position="161"/>
        <end position="182"/>
    </location>
</feature>
<keyword evidence="1" id="KW-1133">Transmembrane helix</keyword>
<keyword evidence="1" id="KW-0472">Membrane</keyword>
<comment type="caution">
    <text evidence="3">The sequence shown here is derived from an EMBL/GenBank/DDBJ whole genome shotgun (WGS) entry which is preliminary data.</text>
</comment>
<reference evidence="3" key="1">
    <citation type="submission" date="2021-02" db="EMBL/GenBank/DDBJ databases">
        <authorList>
            <person name="Nowell W R."/>
        </authorList>
    </citation>
    <scope>NUCLEOTIDE SEQUENCE</scope>
</reference>
<dbReference type="Proteomes" id="UP000663872">
    <property type="component" value="Unassembled WGS sequence"/>
</dbReference>
<dbReference type="EMBL" id="CAJOBR010001628">
    <property type="protein sequence ID" value="CAF4623420.1"/>
    <property type="molecule type" value="Genomic_DNA"/>
</dbReference>
<evidence type="ECO:0000259" key="2">
    <source>
        <dbReference type="Pfam" id="PF10277"/>
    </source>
</evidence>
<keyword evidence="1" id="KW-0812">Transmembrane</keyword>
<feature type="transmembrane region" description="Helical" evidence="1">
    <location>
        <begin position="128"/>
        <end position="149"/>
    </location>
</feature>
<feature type="transmembrane region" description="Helical" evidence="1">
    <location>
        <begin position="59"/>
        <end position="81"/>
    </location>
</feature>
<evidence type="ECO:0000313" key="4">
    <source>
        <dbReference type="EMBL" id="CAF3405605.1"/>
    </source>
</evidence>
<gene>
    <name evidence="4" type="ORF">GRG538_LOCUS10424</name>
    <name evidence="5" type="ORF">HFQ381_LOCUS2673</name>
    <name evidence="6" type="ORF">QYT958_LOCUS13004</name>
    <name evidence="3" type="ORF">TIS948_LOCUS10295</name>
</gene>
<feature type="domain" description="CWH43-like N-terminal" evidence="2">
    <location>
        <begin position="10"/>
        <end position="193"/>
    </location>
</feature>
<dbReference type="EMBL" id="CAJNYT010001338">
    <property type="protein sequence ID" value="CAF3405605.1"/>
    <property type="molecule type" value="Genomic_DNA"/>
</dbReference>
<dbReference type="EMBL" id="CAJNXB010001391">
    <property type="protein sequence ID" value="CAF3161553.1"/>
    <property type="molecule type" value="Genomic_DNA"/>
</dbReference>
<dbReference type="Pfam" id="PF10277">
    <property type="entry name" value="Frag1"/>
    <property type="match status" value="1"/>
</dbReference>
<sequence length="236" mass="26738">MTRILTLVWYWSLLILPFTVMITFILTLVVCRQVLRNNAWSGVNLPHISVLGTGPAYNYFVSGFVILTAQFLLILIGRLQFLFHSQSIIHRAILYAIHAISLLACVFLLIMAIVSLDRNNRLHLTGAIGMFGLLSSYCSFHTIVAFYLFVRRSNAPQHSNILWPLWFLVCCIVLIICASIWGATSKSIPQYIAAAMPFLYIIGFVPQFWNQARMKSQNSGLSVQFKRKTTSCELVT</sequence>
<organism evidence="3 7">
    <name type="scientific">Rotaria socialis</name>
    <dbReference type="NCBI Taxonomy" id="392032"/>
    <lineage>
        <taxon>Eukaryota</taxon>
        <taxon>Metazoa</taxon>
        <taxon>Spiralia</taxon>
        <taxon>Gnathifera</taxon>
        <taxon>Rotifera</taxon>
        <taxon>Eurotatoria</taxon>
        <taxon>Bdelloidea</taxon>
        <taxon>Philodinida</taxon>
        <taxon>Philodinidae</taxon>
        <taxon>Rotaria</taxon>
    </lineage>
</organism>
<evidence type="ECO:0000313" key="5">
    <source>
        <dbReference type="EMBL" id="CAF4125407.1"/>
    </source>
</evidence>
<evidence type="ECO:0000313" key="6">
    <source>
        <dbReference type="EMBL" id="CAF4623420.1"/>
    </source>
</evidence>
<evidence type="ECO:0000313" key="7">
    <source>
        <dbReference type="Proteomes" id="UP000663825"/>
    </source>
</evidence>
<feature type="transmembrane region" description="Helical" evidence="1">
    <location>
        <begin position="93"/>
        <end position="116"/>
    </location>
</feature>
<evidence type="ECO:0000313" key="3">
    <source>
        <dbReference type="EMBL" id="CAF3161553.1"/>
    </source>
</evidence>
<dbReference type="InterPro" id="IPR019402">
    <property type="entry name" value="CWH43_N"/>
</dbReference>
<protein>
    <recommendedName>
        <fullName evidence="2">CWH43-like N-terminal domain-containing protein</fullName>
    </recommendedName>
</protein>
<feature type="transmembrane region" description="Helical" evidence="1">
    <location>
        <begin position="7"/>
        <end position="30"/>
    </location>
</feature>
<name>A0A817PF43_9BILA</name>
<proteinExistence type="predicted"/>
<dbReference type="OrthoDB" id="10017795at2759"/>
<accession>A0A817PF43</accession>
<dbReference type="Proteomes" id="UP000663848">
    <property type="component" value="Unassembled WGS sequence"/>
</dbReference>
<dbReference type="AlphaFoldDB" id="A0A817PF43"/>
<dbReference type="Proteomes" id="UP000663851">
    <property type="component" value="Unassembled WGS sequence"/>
</dbReference>
<dbReference type="Proteomes" id="UP000663825">
    <property type="component" value="Unassembled WGS sequence"/>
</dbReference>